<dbReference type="InterPro" id="IPR033116">
    <property type="entry name" value="TRYPSIN_SER"/>
</dbReference>
<feature type="chain" id="PRO_5028827709" description="limulus clotting factor C" evidence="11">
    <location>
        <begin position="19"/>
        <end position="282"/>
    </location>
</feature>
<dbReference type="WBParaSite" id="Pan_g23794.t1">
    <property type="protein sequence ID" value="Pan_g23794.t1"/>
    <property type="gene ID" value="Pan_g23794"/>
</dbReference>
<sequence length="282" mass="30683">MVTRVVAVFALCAAVVYGQRPDCGNTPVAPNEARIVGGTEAIPYSWPWQVEMCMDYGYGECSLRCGGSVIDKNWIMSAGHCVDGYTNNPESFGIKVGTYNYHDNTEPGEFVFNVTKVVIHPKYGSPKQFAHDISLLKINGEIKFSDHIQPVCIPKSVENLVHVGKSAYVTGWGAISEDGPVSDKLRQVLVPFLEESDCIKEYGSYAIDSETMECAGRQGVDSCQGDSGGPLVTKHNDTGKWFQAGIVSWGQGCAEKGYAGVYSRPSAMCDFIKDNVGYDICQ</sequence>
<dbReference type="SMART" id="SM00020">
    <property type="entry name" value="Tryp_SPc"/>
    <property type="match status" value="1"/>
</dbReference>
<organism evidence="13 14">
    <name type="scientific">Panagrellus redivivus</name>
    <name type="common">Microworm</name>
    <dbReference type="NCBI Taxonomy" id="6233"/>
    <lineage>
        <taxon>Eukaryota</taxon>
        <taxon>Metazoa</taxon>
        <taxon>Ecdysozoa</taxon>
        <taxon>Nematoda</taxon>
        <taxon>Chromadorea</taxon>
        <taxon>Rhabditida</taxon>
        <taxon>Tylenchina</taxon>
        <taxon>Panagrolaimomorpha</taxon>
        <taxon>Panagrolaimoidea</taxon>
        <taxon>Panagrolaimidae</taxon>
        <taxon>Panagrellus</taxon>
    </lineage>
</organism>
<dbReference type="InterPro" id="IPR009003">
    <property type="entry name" value="Peptidase_S1_PA"/>
</dbReference>
<keyword evidence="1" id="KW-0768">Sushi</keyword>
<evidence type="ECO:0000256" key="3">
    <source>
        <dbReference type="ARBA" id="ARBA00022729"/>
    </source>
</evidence>
<reference evidence="14" key="2">
    <citation type="submission" date="2020-10" db="UniProtKB">
        <authorList>
            <consortium name="WormBaseParasite"/>
        </authorList>
    </citation>
    <scope>IDENTIFICATION</scope>
</reference>
<dbReference type="Pfam" id="PF00089">
    <property type="entry name" value="Trypsin"/>
    <property type="match status" value="1"/>
</dbReference>
<dbReference type="InterPro" id="IPR018114">
    <property type="entry name" value="TRYPSIN_HIS"/>
</dbReference>
<accession>A0A7E4VPZ1</accession>
<dbReference type="GO" id="GO:0006508">
    <property type="term" value="P:proteolysis"/>
    <property type="evidence" value="ECO:0007669"/>
    <property type="project" value="UniProtKB-KW"/>
</dbReference>
<reference evidence="13" key="1">
    <citation type="journal article" date="2013" name="Genetics">
        <title>The draft genome and transcriptome of Panagrellus redivivus are shaped by the harsh demands of a free-living lifestyle.</title>
        <authorList>
            <person name="Srinivasan J."/>
            <person name="Dillman A.R."/>
            <person name="Macchietto M.G."/>
            <person name="Heikkinen L."/>
            <person name="Lakso M."/>
            <person name="Fracchia K.M."/>
            <person name="Antoshechkin I."/>
            <person name="Mortazavi A."/>
            <person name="Wong G."/>
            <person name="Sternberg P.W."/>
        </authorList>
    </citation>
    <scope>NUCLEOTIDE SEQUENCE [LARGE SCALE GENOMIC DNA]</scope>
    <source>
        <strain evidence="13">MT8872</strain>
    </source>
</reference>
<dbReference type="AlphaFoldDB" id="A0A7E4VPZ1"/>
<evidence type="ECO:0000256" key="11">
    <source>
        <dbReference type="SAM" id="SignalP"/>
    </source>
</evidence>
<proteinExistence type="predicted"/>
<dbReference type="PANTHER" id="PTHR24252">
    <property type="entry name" value="ACROSIN-RELATED"/>
    <property type="match status" value="1"/>
</dbReference>
<keyword evidence="5" id="KW-0353">Hemolymph clotting</keyword>
<keyword evidence="13" id="KW-1185">Reference proteome</keyword>
<evidence type="ECO:0000256" key="10">
    <source>
        <dbReference type="RuleBase" id="RU363034"/>
    </source>
</evidence>
<evidence type="ECO:0000256" key="8">
    <source>
        <dbReference type="ARBA" id="ARBA00052079"/>
    </source>
</evidence>
<evidence type="ECO:0000256" key="9">
    <source>
        <dbReference type="ARBA" id="ARBA00066707"/>
    </source>
</evidence>
<evidence type="ECO:0000259" key="12">
    <source>
        <dbReference type="PROSITE" id="PS50240"/>
    </source>
</evidence>
<dbReference type="InterPro" id="IPR043504">
    <property type="entry name" value="Peptidase_S1_PA_chymotrypsin"/>
</dbReference>
<evidence type="ECO:0000256" key="6">
    <source>
        <dbReference type="ARBA" id="ARBA00022825"/>
    </source>
</evidence>
<dbReference type="InterPro" id="IPR001314">
    <property type="entry name" value="Peptidase_S1A"/>
</dbReference>
<evidence type="ECO:0000256" key="7">
    <source>
        <dbReference type="ARBA" id="ARBA00023157"/>
    </source>
</evidence>
<evidence type="ECO:0000256" key="5">
    <source>
        <dbReference type="ARBA" id="ARBA00022820"/>
    </source>
</evidence>
<dbReference type="FunFam" id="2.40.10.10:FF:000120">
    <property type="entry name" value="Putative serine protease"/>
    <property type="match status" value="1"/>
</dbReference>
<dbReference type="GO" id="GO:0004252">
    <property type="term" value="F:serine-type endopeptidase activity"/>
    <property type="evidence" value="ECO:0007669"/>
    <property type="project" value="InterPro"/>
</dbReference>
<dbReference type="PROSITE" id="PS50240">
    <property type="entry name" value="TRYPSIN_DOM"/>
    <property type="match status" value="1"/>
</dbReference>
<name>A0A7E4VPZ1_PANRE</name>
<keyword evidence="6 10" id="KW-0720">Serine protease</keyword>
<dbReference type="InterPro" id="IPR001254">
    <property type="entry name" value="Trypsin_dom"/>
</dbReference>
<dbReference type="PROSITE" id="PS00134">
    <property type="entry name" value="TRYPSIN_HIS"/>
    <property type="match status" value="1"/>
</dbReference>
<keyword evidence="2 10" id="KW-0645">Protease</keyword>
<keyword evidence="7" id="KW-1015">Disulfide bond</keyword>
<evidence type="ECO:0000256" key="2">
    <source>
        <dbReference type="ARBA" id="ARBA00022670"/>
    </source>
</evidence>
<feature type="domain" description="Peptidase S1" evidence="12">
    <location>
        <begin position="35"/>
        <end position="277"/>
    </location>
</feature>
<dbReference type="PRINTS" id="PR00722">
    <property type="entry name" value="CHYMOTRYPSIN"/>
</dbReference>
<dbReference type="SUPFAM" id="SSF50494">
    <property type="entry name" value="Trypsin-like serine proteases"/>
    <property type="match status" value="1"/>
</dbReference>
<keyword evidence="3 11" id="KW-0732">Signal</keyword>
<dbReference type="PROSITE" id="PS00135">
    <property type="entry name" value="TRYPSIN_SER"/>
    <property type="match status" value="1"/>
</dbReference>
<evidence type="ECO:0000313" key="14">
    <source>
        <dbReference type="WBParaSite" id="Pan_g23794.t1"/>
    </source>
</evidence>
<evidence type="ECO:0000256" key="1">
    <source>
        <dbReference type="ARBA" id="ARBA00022659"/>
    </source>
</evidence>
<dbReference type="Proteomes" id="UP000492821">
    <property type="component" value="Unassembled WGS sequence"/>
</dbReference>
<evidence type="ECO:0000313" key="13">
    <source>
        <dbReference type="Proteomes" id="UP000492821"/>
    </source>
</evidence>
<feature type="signal peptide" evidence="11">
    <location>
        <begin position="1"/>
        <end position="18"/>
    </location>
</feature>
<dbReference type="CDD" id="cd00190">
    <property type="entry name" value="Tryp_SPc"/>
    <property type="match status" value="1"/>
</dbReference>
<dbReference type="PANTHER" id="PTHR24252:SF7">
    <property type="entry name" value="HYALIN"/>
    <property type="match status" value="1"/>
</dbReference>
<comment type="catalytic activity">
    <reaction evidence="8">
        <text>Selective cleavage of 103-Arg-|-Ser-104 and 124-Ile-|-Ile-125 bonds in Limulus clotting factor B to form activated factor B. Cleavage of -Pro-Arg-|-Xaa- bonds in synthetic substrates.</text>
        <dbReference type="EC" id="3.4.21.84"/>
    </reaction>
</comment>
<keyword evidence="4 10" id="KW-0378">Hydrolase</keyword>
<dbReference type="EC" id="3.4.21.84" evidence="9"/>
<dbReference type="Gene3D" id="2.40.10.10">
    <property type="entry name" value="Trypsin-like serine proteases"/>
    <property type="match status" value="1"/>
</dbReference>
<protein>
    <recommendedName>
        <fullName evidence="9">limulus clotting factor C</fullName>
        <ecNumber evidence="9">3.4.21.84</ecNumber>
    </recommendedName>
</protein>
<dbReference type="GO" id="GO:0042381">
    <property type="term" value="P:hemolymph coagulation"/>
    <property type="evidence" value="ECO:0007669"/>
    <property type="project" value="UniProtKB-KW"/>
</dbReference>
<evidence type="ECO:0000256" key="4">
    <source>
        <dbReference type="ARBA" id="ARBA00022801"/>
    </source>
</evidence>